<evidence type="ECO:0000313" key="2">
    <source>
        <dbReference type="Proteomes" id="UP000827872"/>
    </source>
</evidence>
<dbReference type="Proteomes" id="UP000827872">
    <property type="component" value="Linkage Group LG07"/>
</dbReference>
<sequence>MAEAVKPRSGAKSGRGRAKEKKKKREEPKAEAGAFLSSAAPSQGRSSPSACAQEECLTQVRLQKETSEREPANEMCDVPSSASALVKEGSPGGTQTKLPAQMEESGVKALEEEKEEEVVVEESTAPLNLPAASLGEITGSPLPCTTLPVRSEQEQEVADLQNPLVKNPVARSSEEALAAALTPNKEVRGPIGASQGFYPNLALELSRERPPVLALKPQLPKGRLYPVIPAEPELAPFTREQLKLFEPCSWLENVDSYAEEFEGVAHQDRHEFYELLLNYWRCRKQLLLAEAKLQATSSDCWSIRERLWTFNNEQQSAQGVCADQCKVSGHHRYQTVELNTGALGELKRLFEEQAEHVHQTLALHLYTSVLSRLQVESYIYGLLSSSALLRSAGIQQQEPALKQPENSSGDFGPLKECISVLFSFTRRVVEDLQFQSDILSWLQRLVSVLQRVGSPGDHLFLLNHILRCPAGVSGWAVPFIQIRVLGNPSGVFHFMQSLALLMSPAKGRAEFMCHMKPCERQTSTSSAPESGNWTLVDEGGEEDEDPDTSWVLLLEDDLIALLSQFPFHELFQHMLGFDSKGVYAPEKTTPHEMMKVFAFANSLVELLAVGLETFNRARYRQFVKRIGRLIRMTLCHVSDHWAQYLSCAKNSGSTALPYSVEKLQVEFDELFLRAVLHVLKAKRLGVWLFMSEMPYGTLSSSMLWKLFSIMHCAESENPGKLCATMRLADCKRELKDQ</sequence>
<comment type="caution">
    <text evidence="1">The sequence shown here is derived from an EMBL/GenBank/DDBJ whole genome shotgun (WGS) entry which is preliminary data.</text>
</comment>
<evidence type="ECO:0000313" key="1">
    <source>
        <dbReference type="EMBL" id="KAH7994379.1"/>
    </source>
</evidence>
<protein>
    <submittedName>
        <fullName evidence="1">Ectopic P granules protein 5</fullName>
    </submittedName>
</protein>
<accession>A0ACB8EQ65</accession>
<dbReference type="EMBL" id="CM037620">
    <property type="protein sequence ID" value="KAH7994379.1"/>
    <property type="molecule type" value="Genomic_DNA"/>
</dbReference>
<keyword evidence="2" id="KW-1185">Reference proteome</keyword>
<organism evidence="1 2">
    <name type="scientific">Sphaerodactylus townsendi</name>
    <dbReference type="NCBI Taxonomy" id="933632"/>
    <lineage>
        <taxon>Eukaryota</taxon>
        <taxon>Metazoa</taxon>
        <taxon>Chordata</taxon>
        <taxon>Craniata</taxon>
        <taxon>Vertebrata</taxon>
        <taxon>Euteleostomi</taxon>
        <taxon>Lepidosauria</taxon>
        <taxon>Squamata</taxon>
        <taxon>Bifurcata</taxon>
        <taxon>Gekkota</taxon>
        <taxon>Sphaerodactylidae</taxon>
        <taxon>Sphaerodactylus</taxon>
    </lineage>
</organism>
<reference evidence="1" key="1">
    <citation type="submission" date="2021-08" db="EMBL/GenBank/DDBJ databases">
        <title>The first chromosome-level gecko genome reveals the dynamic sex chromosomes of Neotropical dwarf geckos (Sphaerodactylidae: Sphaerodactylus).</title>
        <authorList>
            <person name="Pinto B.J."/>
            <person name="Keating S.E."/>
            <person name="Gamble T."/>
        </authorList>
    </citation>
    <scope>NUCLEOTIDE SEQUENCE</scope>
    <source>
        <strain evidence="1">TG3544</strain>
    </source>
</reference>
<gene>
    <name evidence="1" type="primary">EPG5_2</name>
    <name evidence="1" type="ORF">K3G42_004904</name>
</gene>
<name>A0ACB8EQ65_9SAUR</name>
<proteinExistence type="predicted"/>